<gene>
    <name evidence="3" type="ORF">Mic7113_4946</name>
</gene>
<dbReference type="PROSITE" id="PS50041">
    <property type="entry name" value="C_TYPE_LECTIN_2"/>
    <property type="match status" value="1"/>
</dbReference>
<dbReference type="InterPro" id="IPR016187">
    <property type="entry name" value="CTDL_fold"/>
</dbReference>
<dbReference type="InterPro" id="IPR001304">
    <property type="entry name" value="C-type_lectin-like"/>
</dbReference>
<evidence type="ECO:0000256" key="1">
    <source>
        <dbReference type="SAM" id="MobiDB-lite"/>
    </source>
</evidence>
<protein>
    <submittedName>
        <fullName evidence="3">Lectin C-type domain protein</fullName>
    </submittedName>
</protein>
<dbReference type="eggNOG" id="COG1520">
    <property type="taxonomic scope" value="Bacteria"/>
</dbReference>
<dbReference type="EMBL" id="CP003630">
    <property type="protein sequence ID" value="AFZ20607.1"/>
    <property type="molecule type" value="Genomic_DNA"/>
</dbReference>
<reference evidence="3 4" key="1">
    <citation type="submission" date="2012-06" db="EMBL/GenBank/DDBJ databases">
        <title>Finished chromosome of genome of Microcoleus sp. PCC 7113.</title>
        <authorList>
            <consortium name="US DOE Joint Genome Institute"/>
            <person name="Gugger M."/>
            <person name="Coursin T."/>
            <person name="Rippka R."/>
            <person name="Tandeau De Marsac N."/>
            <person name="Huntemann M."/>
            <person name="Wei C.-L."/>
            <person name="Han J."/>
            <person name="Detter J.C."/>
            <person name="Han C."/>
            <person name="Tapia R."/>
            <person name="Chen A."/>
            <person name="Kyrpides N."/>
            <person name="Mavromatis K."/>
            <person name="Markowitz V."/>
            <person name="Szeto E."/>
            <person name="Ivanova N."/>
            <person name="Pagani I."/>
            <person name="Pati A."/>
            <person name="Goodwin L."/>
            <person name="Nordberg H.P."/>
            <person name="Cantor M.N."/>
            <person name="Hua S.X."/>
            <person name="Woyke T."/>
            <person name="Kerfeld C.A."/>
        </authorList>
    </citation>
    <scope>NUCLEOTIDE SEQUENCE [LARGE SCALE GENOMIC DNA]</scope>
    <source>
        <strain evidence="3 4">PCC 7113</strain>
    </source>
</reference>
<evidence type="ECO:0000313" key="4">
    <source>
        <dbReference type="Proteomes" id="UP000010471"/>
    </source>
</evidence>
<dbReference type="eggNOG" id="COG3772">
    <property type="taxonomic scope" value="Bacteria"/>
</dbReference>
<feature type="region of interest" description="Disordered" evidence="1">
    <location>
        <begin position="467"/>
        <end position="486"/>
    </location>
</feature>
<proteinExistence type="predicted"/>
<dbReference type="InterPro" id="IPR028994">
    <property type="entry name" value="Integrin_alpha_N"/>
</dbReference>
<dbReference type="CDD" id="cd03603">
    <property type="entry name" value="CLECT_VCBS"/>
    <property type="match status" value="1"/>
</dbReference>
<dbReference type="KEGG" id="mic:Mic7113_4946"/>
<keyword evidence="4" id="KW-1185">Reference proteome</keyword>
<name>K9WM68_9CYAN</name>
<dbReference type="PANTHER" id="PTHR22802">
    <property type="entry name" value="C-TYPE LECTIN SUPERFAMILY MEMBER"/>
    <property type="match status" value="1"/>
</dbReference>
<feature type="domain" description="C-type lectin" evidence="2">
    <location>
        <begin position="303"/>
        <end position="438"/>
    </location>
</feature>
<organism evidence="3 4">
    <name type="scientific">Allocoleopsis franciscana PCC 7113</name>
    <dbReference type="NCBI Taxonomy" id="1173027"/>
    <lineage>
        <taxon>Bacteria</taxon>
        <taxon>Bacillati</taxon>
        <taxon>Cyanobacteriota</taxon>
        <taxon>Cyanophyceae</taxon>
        <taxon>Coleofasciculales</taxon>
        <taxon>Coleofasciculaceae</taxon>
        <taxon>Allocoleopsis</taxon>
        <taxon>Allocoleopsis franciscana</taxon>
    </lineage>
</organism>
<dbReference type="InterPro" id="IPR051004">
    <property type="entry name" value="DC-SIGN_domain-containing"/>
</dbReference>
<evidence type="ECO:0000313" key="3">
    <source>
        <dbReference type="EMBL" id="AFZ20607.1"/>
    </source>
</evidence>
<dbReference type="InterPro" id="IPR016186">
    <property type="entry name" value="C-type_lectin-like/link_sf"/>
</dbReference>
<dbReference type="Proteomes" id="UP000010471">
    <property type="component" value="Chromosome"/>
</dbReference>
<dbReference type="Pfam" id="PF00059">
    <property type="entry name" value="Lectin_C"/>
    <property type="match status" value="1"/>
</dbReference>
<dbReference type="AlphaFoldDB" id="K9WM68"/>
<evidence type="ECO:0000259" key="2">
    <source>
        <dbReference type="PROSITE" id="PS50041"/>
    </source>
</evidence>
<dbReference type="HOGENOM" id="CLU_360873_0_0_3"/>
<dbReference type="PATRIC" id="fig|1173027.3.peg.5480"/>
<dbReference type="SUPFAM" id="SSF56436">
    <property type="entry name" value="C-type lectin-like"/>
    <property type="match status" value="1"/>
</dbReference>
<dbReference type="Pfam" id="PF14252">
    <property type="entry name" value="DUF4347"/>
    <property type="match status" value="1"/>
</dbReference>
<dbReference type="STRING" id="1173027.Mic7113_4946"/>
<dbReference type="InterPro" id="IPR034007">
    <property type="entry name" value="CTLD_bac"/>
</dbReference>
<dbReference type="RefSeq" id="WP_015184742.1">
    <property type="nucleotide sequence ID" value="NC_019738.1"/>
</dbReference>
<dbReference type="eggNOG" id="COG3291">
    <property type="taxonomic scope" value="Bacteria"/>
</dbReference>
<accession>K9WM68</accession>
<dbReference type="Gene3D" id="3.10.100.10">
    <property type="entry name" value="Mannose-Binding Protein A, subunit A"/>
    <property type="match status" value="1"/>
</dbReference>
<sequence>MKSTLDLTPKTSNQVATVVFVDAGVGNYQQLVNGVISKAEVLVLDAAADGIEQISQVLQQRQDVGVVHLVSHGAPGCLYLGNTQLSLDTFNRYATQLQQWNVTNLLLYGCYVAAGDAGEEFVEKLHQLTGANIAASRTPTGNSALGGNWELEVVLGQEPPLLAFLPSVMAAYEGILNTGTPPILSVGGTAQYTNSPVAVASSLTITDPDVGDTIDGASVEINGQVTGQESLSIAGQAGTSGSISGINWSYDATSGVMKLLGTATVSTYESVLRQVTYQNTSATPTTAPRDIQFSLGTALFNRFNGHYYEFVSGNLTWEQARTAAASRTNLGLQGYLATITSQPENDFIANKLEGNGWMGASDAAVEGEWRWVTGPEAGTLFWQGNGQTGSAVPGQYNNWSTTYQGGTSIEPNDNGGNEDYAHFLSDSQFPQEQGKWNDYPVTFGDIQGYLVEYDPAPNLTGTATVTFSPTPANPTPGQNPGATQSSNWDFVTRDYNRDNATDVVAIKKSGTGTAKTEVHIMNRASNYKSWLLQTGTVLHETDAKWDFVAGDCNRDAATDILSIKKSSTGSSKTEVHIMDAATNYQTWVVQTATVLHETDNAWDFVAGDYNRDGVTDLIGIKKSETGSKSTEIHIMNGATNYKTWLKQTGTALEQTGDNFDFQAGDYNRDGVLDLFCIKKSETGSKSTEVHVLNGASNFQSFILQTKTVLEETKTGWDFLMDDYTSSNPIGIISLKESNTGTNTTEAHIFNGGVNYQGFSLQTGSILPEIAASSIV</sequence>
<dbReference type="SUPFAM" id="SSF69318">
    <property type="entry name" value="Integrin alpha N-terminal domain"/>
    <property type="match status" value="1"/>
</dbReference>
<dbReference type="InterPro" id="IPR025592">
    <property type="entry name" value="DUF4347"/>
</dbReference>
<dbReference type="PANTHER" id="PTHR22802:SF456">
    <property type="entry name" value="FI01427P"/>
    <property type="match status" value="1"/>
</dbReference>